<proteinExistence type="predicted"/>
<gene>
    <name evidence="7" type="ORF">HOLleu_28505</name>
</gene>
<dbReference type="Pfam" id="PF07654">
    <property type="entry name" value="C1-set"/>
    <property type="match status" value="1"/>
</dbReference>
<feature type="transmembrane region" description="Helical" evidence="5">
    <location>
        <begin position="72"/>
        <end position="97"/>
    </location>
</feature>
<dbReference type="GO" id="GO:0005886">
    <property type="term" value="C:plasma membrane"/>
    <property type="evidence" value="ECO:0007669"/>
    <property type="project" value="TreeGrafter"/>
</dbReference>
<reference evidence="7" key="1">
    <citation type="submission" date="2021-10" db="EMBL/GenBank/DDBJ databases">
        <title>Tropical sea cucumber genome reveals ecological adaptation and Cuvierian tubules defense mechanism.</title>
        <authorList>
            <person name="Chen T."/>
        </authorList>
    </citation>
    <scope>NUCLEOTIDE SEQUENCE</scope>
    <source>
        <strain evidence="7">Nanhai2018</strain>
        <tissue evidence="7">Muscle</tissue>
    </source>
</reference>
<keyword evidence="5" id="KW-1133">Transmembrane helix</keyword>
<sequence length="473" mass="52754">MINGNKINGTNVRTSEPYSKDNKTFDTTSILTFTPQEENETVTCKVRLPDAGINKSISAIFLSFDNGSPNSFWAYLCGIVGTAVPIFLIGLCFGLMFTRRNKASKADVPLDRGIPLSERSVSGITDMAGNIHSVFRTSLQEAKVGKQSKNDVKLKDIQLIAQLPGEGTMKYWTATASTKTGSSVKVIAKTISENAQMKEHLDFRALAGGLSSFPKHNNILEILGVSIEDVPYHIYFEHLQGGTLKDFLLRNYQESNAPVKMGQSGDTNTMQLSRFCLDIADGLMFLTQRDYCHPALRTGKVLLSEKGVCKLYDIWPKPMSSDRITQLFQKPHPPVAWLSPEAIFLGQYTDKSDVWNFAVLLWEIYSLGQTPYSGLSCDEIEQEIRANRNLEQPLSCPGAIFGMMLASWNTSMNKRPELSDWRQKLLCILQSANPGDNAKDNGVNSGQYFTLENKLESHDYKEQYNVCYEGVQS</sequence>
<dbReference type="GO" id="GO:0046872">
    <property type="term" value="F:metal ion binding"/>
    <property type="evidence" value="ECO:0007669"/>
    <property type="project" value="UniProtKB-KW"/>
</dbReference>
<feature type="region of interest" description="Disordered" evidence="4">
    <location>
        <begin position="1"/>
        <end position="20"/>
    </location>
</feature>
<evidence type="ECO:0000256" key="4">
    <source>
        <dbReference type="SAM" id="MobiDB-lite"/>
    </source>
</evidence>
<evidence type="ECO:0000259" key="6">
    <source>
        <dbReference type="PROSITE" id="PS50011"/>
    </source>
</evidence>
<dbReference type="InterPro" id="IPR000719">
    <property type="entry name" value="Prot_kinase_dom"/>
</dbReference>
<dbReference type="InterPro" id="IPR003597">
    <property type="entry name" value="Ig_C1-set"/>
</dbReference>
<dbReference type="PANTHER" id="PTHR24416:SF611">
    <property type="entry name" value="TYROSINE-PROTEIN KINASE TRANSMEMBRANE RECEPTOR ROR"/>
    <property type="match status" value="1"/>
</dbReference>
<accession>A0A9Q1BM56</accession>
<dbReference type="PROSITE" id="PS50011">
    <property type="entry name" value="PROTEIN_KINASE_DOM"/>
    <property type="match status" value="1"/>
</dbReference>
<dbReference type="EMBL" id="JAIZAY010000014">
    <property type="protein sequence ID" value="KAJ8029171.1"/>
    <property type="molecule type" value="Genomic_DNA"/>
</dbReference>
<feature type="compositionally biased region" description="Polar residues" evidence="4">
    <location>
        <begin position="1"/>
        <end position="17"/>
    </location>
</feature>
<keyword evidence="8" id="KW-1185">Reference proteome</keyword>
<dbReference type="Gene3D" id="1.10.510.10">
    <property type="entry name" value="Transferase(Phosphotransferase) domain 1"/>
    <property type="match status" value="1"/>
</dbReference>
<keyword evidence="7" id="KW-0418">Kinase</keyword>
<dbReference type="AlphaFoldDB" id="A0A9Q1BM56"/>
<dbReference type="InterPro" id="IPR001245">
    <property type="entry name" value="Ser-Thr/Tyr_kinase_cat_dom"/>
</dbReference>
<dbReference type="InterPro" id="IPR011009">
    <property type="entry name" value="Kinase-like_dom_sf"/>
</dbReference>
<dbReference type="Pfam" id="PF07714">
    <property type="entry name" value="PK_Tyr_Ser-Thr"/>
    <property type="match status" value="1"/>
</dbReference>
<dbReference type="GO" id="GO:0005524">
    <property type="term" value="F:ATP binding"/>
    <property type="evidence" value="ECO:0007669"/>
    <property type="project" value="InterPro"/>
</dbReference>
<dbReference type="InterPro" id="IPR013783">
    <property type="entry name" value="Ig-like_fold"/>
</dbReference>
<dbReference type="GO" id="GO:0004714">
    <property type="term" value="F:transmembrane receptor protein tyrosine kinase activity"/>
    <property type="evidence" value="ECO:0007669"/>
    <property type="project" value="TreeGrafter"/>
</dbReference>
<evidence type="ECO:0000313" key="7">
    <source>
        <dbReference type="EMBL" id="KAJ8029171.1"/>
    </source>
</evidence>
<keyword evidence="3" id="KW-0479">Metal-binding</keyword>
<evidence type="ECO:0000313" key="8">
    <source>
        <dbReference type="Proteomes" id="UP001152320"/>
    </source>
</evidence>
<name>A0A9Q1BM56_HOLLE</name>
<keyword evidence="7" id="KW-0808">Transferase</keyword>
<evidence type="ECO:0000256" key="2">
    <source>
        <dbReference type="ARBA" id="ARBA00023180"/>
    </source>
</evidence>
<feature type="binding site" evidence="3">
    <location>
        <position position="313"/>
    </location>
    <ligand>
        <name>Mg(2+)</name>
        <dbReference type="ChEBI" id="CHEBI:18420"/>
    </ligand>
</feature>
<dbReference type="Gene3D" id="2.60.40.10">
    <property type="entry name" value="Immunoglobulins"/>
    <property type="match status" value="1"/>
</dbReference>
<dbReference type="PRINTS" id="PR00109">
    <property type="entry name" value="TYRKINASE"/>
</dbReference>
<protein>
    <submittedName>
        <fullName evidence="7">Tyrosine-protein kinase transmembrane receptor Ror</fullName>
    </submittedName>
</protein>
<dbReference type="InterPro" id="IPR050122">
    <property type="entry name" value="RTK"/>
</dbReference>
<dbReference type="GO" id="GO:0043235">
    <property type="term" value="C:receptor complex"/>
    <property type="evidence" value="ECO:0007669"/>
    <property type="project" value="TreeGrafter"/>
</dbReference>
<keyword evidence="3" id="KW-0460">Magnesium</keyword>
<keyword evidence="7" id="KW-0675">Receptor</keyword>
<feature type="domain" description="Protein kinase" evidence="6">
    <location>
        <begin position="158"/>
        <end position="426"/>
    </location>
</feature>
<keyword evidence="5 7" id="KW-0812">Transmembrane</keyword>
<keyword evidence="2" id="KW-0325">Glycoprotein</keyword>
<keyword evidence="5" id="KW-0472">Membrane</keyword>
<dbReference type="OrthoDB" id="5979581at2759"/>
<comment type="subcellular location">
    <subcellularLocation>
        <location evidence="1">Membrane</location>
        <topology evidence="1">Single-pass membrane protein</topology>
    </subcellularLocation>
</comment>
<evidence type="ECO:0000256" key="5">
    <source>
        <dbReference type="SAM" id="Phobius"/>
    </source>
</evidence>
<dbReference type="Proteomes" id="UP001152320">
    <property type="component" value="Chromosome 14"/>
</dbReference>
<evidence type="ECO:0000256" key="3">
    <source>
        <dbReference type="PIRSR" id="PIRSR000615-3"/>
    </source>
</evidence>
<dbReference type="SUPFAM" id="SSF56112">
    <property type="entry name" value="Protein kinase-like (PK-like)"/>
    <property type="match status" value="1"/>
</dbReference>
<organism evidence="7 8">
    <name type="scientific">Holothuria leucospilota</name>
    <name type="common">Black long sea cucumber</name>
    <name type="synonym">Mertensiothuria leucospilota</name>
    <dbReference type="NCBI Taxonomy" id="206669"/>
    <lineage>
        <taxon>Eukaryota</taxon>
        <taxon>Metazoa</taxon>
        <taxon>Echinodermata</taxon>
        <taxon>Eleutherozoa</taxon>
        <taxon>Echinozoa</taxon>
        <taxon>Holothuroidea</taxon>
        <taxon>Aspidochirotacea</taxon>
        <taxon>Aspidochirotida</taxon>
        <taxon>Holothuriidae</taxon>
        <taxon>Holothuria</taxon>
    </lineage>
</organism>
<dbReference type="GO" id="GO:0007169">
    <property type="term" value="P:cell surface receptor protein tyrosine kinase signaling pathway"/>
    <property type="evidence" value="ECO:0007669"/>
    <property type="project" value="TreeGrafter"/>
</dbReference>
<evidence type="ECO:0000256" key="1">
    <source>
        <dbReference type="ARBA" id="ARBA00004167"/>
    </source>
</evidence>
<dbReference type="PANTHER" id="PTHR24416">
    <property type="entry name" value="TYROSINE-PROTEIN KINASE RECEPTOR"/>
    <property type="match status" value="1"/>
</dbReference>
<comment type="caution">
    <text evidence="7">The sequence shown here is derived from an EMBL/GenBank/DDBJ whole genome shotgun (WGS) entry which is preliminary data.</text>
</comment>